<sequence length="903" mass="104583">MKMKPAKVTIDLDDYESSDNQIVPDSGDFRLERRWKRWELSNTREKHNHHDGSTRSTINNCGNVSILSLQEGHMSEDELDGDYKLFLLRYNYEDIDVVSDDNADDSDNDINIGYNSVHYDSQCMMFLEEERFHNLPKLNTGMRKGSKQRYETRKNGNKGNNSVRKQLSDPIKSQLNLEAQRRLSKKRLREDVSVVTGNHCYTEMKGSKQSYETGNPAYKGSDSVQKQTSRSLKSCQNLEAKRGHSKKRPHEDVCGVHQNGCHSEMMKGRKQSCESGNKGSDSVRKQTRVTRKSQQNLEARRGLSKKRPYENVSVVPENNCYSNTELDVVDEDYQTFLNSRIHNYVPSELLRKSSSVMGNSQVSDRVLSEADEDYLQYLNFLSIDDEVECMPERKTSRTDMPESKSTKTDMPEKNTSMTDMPKRNTTKTDMPKRNTTKTDMPEKNILKPDMSERNTTKTDMPKRNTTKTDMPRKNTLKTDMRQRNTLETDMPKWNTTETSETDMPKRNTTKTVMPKRNTTKIDMVKRNTLKTDMPKWNTTETSETDMPKRNTTKTDMPKRNTTKADMPKRNTPETGMPKWNTTKIDMRLRKTLKSGMLDRNTFKTDMPERNALHTHMPKRNISNTVNVHGNSNSSEPDVILLEPDQIQENTPFVSSKTYDSSWFGTEVNLKHMPGRNMSNTVNVDGGSNSSEPDVIPLEPDQIQENIPFVSSKTYDSSWFGTEVNLKHMPERNISNTVNVDGDSNSSEPDVILLEPDQIQENTPFVSSKTYDSSWFGTGVNLKDKWQLSAYHRSQFRKRLMNDLQRPYDKEEYNRLLLEVHQKRKTERHIETRQGVVKSYCTQGVNKSYLELYPDVAKAMDKFKKPERDLFILRGFIFWLQNLTHQGIFKPWEDIKCLEILSKM</sequence>
<proteinExistence type="predicted"/>
<feature type="region of interest" description="Disordered" evidence="1">
    <location>
        <begin position="392"/>
        <end position="479"/>
    </location>
</feature>
<reference evidence="2 3" key="1">
    <citation type="journal article" date="2015" name="Sci. Rep.">
        <title>The power of single molecule real-time sequencing technology in the de novo assembly of a eukaryotic genome.</title>
        <authorList>
            <person name="Sakai H."/>
            <person name="Naito K."/>
            <person name="Ogiso-Tanaka E."/>
            <person name="Takahashi Y."/>
            <person name="Iseki K."/>
            <person name="Muto C."/>
            <person name="Satou K."/>
            <person name="Teruya K."/>
            <person name="Shiroma A."/>
            <person name="Shimoji M."/>
            <person name="Hirano T."/>
            <person name="Itoh T."/>
            <person name="Kaga A."/>
            <person name="Tomooka N."/>
        </authorList>
    </citation>
    <scope>NUCLEOTIDE SEQUENCE [LARGE SCALE GENOMIC DNA]</scope>
    <source>
        <strain evidence="3">cv. Shumari</strain>
    </source>
</reference>
<feature type="region of interest" description="Disordered" evidence="1">
    <location>
        <begin position="206"/>
        <end position="251"/>
    </location>
</feature>
<feature type="region of interest" description="Disordered" evidence="1">
    <location>
        <begin position="141"/>
        <end position="173"/>
    </location>
</feature>
<organism evidence="2 3">
    <name type="scientific">Vigna angularis var. angularis</name>
    <dbReference type="NCBI Taxonomy" id="157739"/>
    <lineage>
        <taxon>Eukaryota</taxon>
        <taxon>Viridiplantae</taxon>
        <taxon>Streptophyta</taxon>
        <taxon>Embryophyta</taxon>
        <taxon>Tracheophyta</taxon>
        <taxon>Spermatophyta</taxon>
        <taxon>Magnoliopsida</taxon>
        <taxon>eudicotyledons</taxon>
        <taxon>Gunneridae</taxon>
        <taxon>Pentapetalae</taxon>
        <taxon>rosids</taxon>
        <taxon>fabids</taxon>
        <taxon>Fabales</taxon>
        <taxon>Fabaceae</taxon>
        <taxon>Papilionoideae</taxon>
        <taxon>50 kb inversion clade</taxon>
        <taxon>NPAAA clade</taxon>
        <taxon>indigoferoid/millettioid clade</taxon>
        <taxon>Phaseoleae</taxon>
        <taxon>Vigna</taxon>
    </lineage>
</organism>
<feature type="compositionally biased region" description="Basic and acidic residues" evidence="1">
    <location>
        <begin position="392"/>
        <end position="412"/>
    </location>
</feature>
<feature type="compositionally biased region" description="Polar residues" evidence="1">
    <location>
        <begin position="222"/>
        <end position="237"/>
    </location>
</feature>
<feature type="compositionally biased region" description="Polar residues" evidence="1">
    <location>
        <begin position="157"/>
        <end position="173"/>
    </location>
</feature>
<feature type="region of interest" description="Disordered" evidence="1">
    <location>
        <begin position="534"/>
        <end position="579"/>
    </location>
</feature>
<feature type="region of interest" description="Disordered" evidence="1">
    <location>
        <begin position="265"/>
        <end position="305"/>
    </location>
</feature>
<feature type="compositionally biased region" description="Basic and acidic residues" evidence="1">
    <location>
        <begin position="469"/>
        <end position="479"/>
    </location>
</feature>
<evidence type="ECO:0000313" key="3">
    <source>
        <dbReference type="Proteomes" id="UP000291084"/>
    </source>
</evidence>
<dbReference type="PANTHER" id="PTHR34194">
    <property type="entry name" value="F14J8.16 PROTEIN"/>
    <property type="match status" value="1"/>
</dbReference>
<accession>A0A0S3RNI9</accession>
<gene>
    <name evidence="2" type="primary">Vigan.03G212300</name>
    <name evidence="2" type="ORF">VIGAN_03212300</name>
</gene>
<keyword evidence="3" id="KW-1185">Reference proteome</keyword>
<dbReference type="Proteomes" id="UP000291084">
    <property type="component" value="Chromosome 3"/>
</dbReference>
<evidence type="ECO:0000313" key="2">
    <source>
        <dbReference type="EMBL" id="BAT82157.1"/>
    </source>
</evidence>
<evidence type="ECO:0000256" key="1">
    <source>
        <dbReference type="SAM" id="MobiDB-lite"/>
    </source>
</evidence>
<name>A0A0S3RNI9_PHAAN</name>
<dbReference type="EMBL" id="AP015036">
    <property type="protein sequence ID" value="BAT82157.1"/>
    <property type="molecule type" value="Genomic_DNA"/>
</dbReference>
<dbReference type="AlphaFoldDB" id="A0A0S3RNI9"/>
<feature type="compositionally biased region" description="Basic and acidic residues" evidence="1">
    <location>
        <begin position="439"/>
        <end position="462"/>
    </location>
</feature>
<dbReference type="PANTHER" id="PTHR34194:SF27">
    <property type="match status" value="1"/>
</dbReference>
<dbReference type="OrthoDB" id="298344at2759"/>
<protein>
    <submittedName>
        <fullName evidence="2">Uncharacterized protein</fullName>
    </submittedName>
</protein>